<organism evidence="1">
    <name type="scientific">Arion vulgaris</name>
    <dbReference type="NCBI Taxonomy" id="1028688"/>
    <lineage>
        <taxon>Eukaryota</taxon>
        <taxon>Metazoa</taxon>
        <taxon>Spiralia</taxon>
        <taxon>Lophotrochozoa</taxon>
        <taxon>Mollusca</taxon>
        <taxon>Gastropoda</taxon>
        <taxon>Heterobranchia</taxon>
        <taxon>Euthyneura</taxon>
        <taxon>Panpulmonata</taxon>
        <taxon>Eupulmonata</taxon>
        <taxon>Stylommatophora</taxon>
        <taxon>Helicina</taxon>
        <taxon>Arionoidea</taxon>
        <taxon>Arionidae</taxon>
        <taxon>Arion</taxon>
    </lineage>
</organism>
<dbReference type="AlphaFoldDB" id="A0A0B6ZDH9"/>
<sequence>GGDNSGTVGTREVQAFLVDELDKLVNNFGPLIDALVHQLLPPKATATSN</sequence>
<feature type="non-terminal residue" evidence="1">
    <location>
        <position position="1"/>
    </location>
</feature>
<protein>
    <submittedName>
        <fullName evidence="1">Uncharacterized protein</fullName>
    </submittedName>
</protein>
<evidence type="ECO:0000313" key="1">
    <source>
        <dbReference type="EMBL" id="CEK66649.1"/>
    </source>
</evidence>
<dbReference type="EMBL" id="HACG01019784">
    <property type="protein sequence ID" value="CEK66649.1"/>
    <property type="molecule type" value="Transcribed_RNA"/>
</dbReference>
<gene>
    <name evidence="1" type="primary">ORF59642</name>
</gene>
<accession>A0A0B6ZDH9</accession>
<reference evidence="1" key="1">
    <citation type="submission" date="2014-12" db="EMBL/GenBank/DDBJ databases">
        <title>Insight into the proteome of Arion vulgaris.</title>
        <authorList>
            <person name="Aradska J."/>
            <person name="Bulat T."/>
            <person name="Smidak R."/>
            <person name="Sarate P."/>
            <person name="Gangsoo J."/>
            <person name="Sialana F."/>
            <person name="Bilban M."/>
            <person name="Lubec G."/>
        </authorList>
    </citation>
    <scope>NUCLEOTIDE SEQUENCE</scope>
    <source>
        <tissue evidence="1">Skin</tissue>
    </source>
</reference>
<proteinExistence type="predicted"/>
<name>A0A0B6ZDH9_9EUPU</name>